<dbReference type="RefSeq" id="WP_027883781.1">
    <property type="nucleotide sequence ID" value="NZ_BMWY01000002.1"/>
</dbReference>
<dbReference type="Proteomes" id="UP000615593">
    <property type="component" value="Unassembled WGS sequence"/>
</dbReference>
<keyword evidence="2" id="KW-1185">Reference proteome</keyword>
<name>A0ABQ3BLJ6_9FLAO</name>
<sequence length="115" mass="13181">MKITEKENYIVVEDDKNDVLGFSNYLENHAYDEIKAKNVVVDILKYGELSLEELLSFLQLSNQHRANNHSFVIVNDTINIDQVPEELMVVPTLLEAGDVIQMDEIQRELGGLDEF</sequence>
<protein>
    <submittedName>
        <fullName evidence="1">Uncharacterized protein</fullName>
    </submittedName>
</protein>
<reference evidence="2" key="1">
    <citation type="journal article" date="2019" name="Int. J. Syst. Evol. Microbiol.">
        <title>The Global Catalogue of Microorganisms (GCM) 10K type strain sequencing project: providing services to taxonomists for standard genome sequencing and annotation.</title>
        <authorList>
            <consortium name="The Broad Institute Genomics Platform"/>
            <consortium name="The Broad Institute Genome Sequencing Center for Infectious Disease"/>
            <person name="Wu L."/>
            <person name="Ma J."/>
        </authorList>
    </citation>
    <scope>NUCLEOTIDE SEQUENCE [LARGE SCALE GENOMIC DNA]</scope>
    <source>
        <strain evidence="2">KCTC 12708</strain>
    </source>
</reference>
<gene>
    <name evidence="1" type="ORF">GCM10008088_10440</name>
</gene>
<evidence type="ECO:0000313" key="2">
    <source>
        <dbReference type="Proteomes" id="UP000615593"/>
    </source>
</evidence>
<dbReference type="GeneID" id="94368710"/>
<accession>A0ABQ3BLJ6</accession>
<proteinExistence type="predicted"/>
<evidence type="ECO:0000313" key="1">
    <source>
        <dbReference type="EMBL" id="GGZ50645.1"/>
    </source>
</evidence>
<dbReference type="EMBL" id="BMWY01000002">
    <property type="protein sequence ID" value="GGZ50645.1"/>
    <property type="molecule type" value="Genomic_DNA"/>
</dbReference>
<organism evidence="1 2">
    <name type="scientific">Mesonia mobilis</name>
    <dbReference type="NCBI Taxonomy" id="369791"/>
    <lineage>
        <taxon>Bacteria</taxon>
        <taxon>Pseudomonadati</taxon>
        <taxon>Bacteroidota</taxon>
        <taxon>Flavobacteriia</taxon>
        <taxon>Flavobacteriales</taxon>
        <taxon>Flavobacteriaceae</taxon>
        <taxon>Mesonia</taxon>
    </lineage>
</organism>
<comment type="caution">
    <text evidence="1">The sequence shown here is derived from an EMBL/GenBank/DDBJ whole genome shotgun (WGS) entry which is preliminary data.</text>
</comment>